<reference evidence="2 3" key="1">
    <citation type="journal article" date="2015" name="Nature">
        <title>rRNA introns, odd ribosomes, and small enigmatic genomes across a large radiation of phyla.</title>
        <authorList>
            <person name="Brown C.T."/>
            <person name="Hug L.A."/>
            <person name="Thomas B.C."/>
            <person name="Sharon I."/>
            <person name="Castelle C.J."/>
            <person name="Singh A."/>
            <person name="Wilkins M.J."/>
            <person name="Williams K.H."/>
            <person name="Banfield J.F."/>
        </authorList>
    </citation>
    <scope>NUCLEOTIDE SEQUENCE [LARGE SCALE GENOMIC DNA]</scope>
</reference>
<feature type="signal peptide" evidence="1">
    <location>
        <begin position="1"/>
        <end position="19"/>
    </location>
</feature>
<dbReference type="AlphaFoldDB" id="A0A0G0Q073"/>
<gene>
    <name evidence="2" type="ORF">UT61_C0002G0015</name>
</gene>
<accession>A0A0G0Q073</accession>
<proteinExistence type="predicted"/>
<protein>
    <submittedName>
        <fullName evidence="2">Uncharacterized protein</fullName>
    </submittedName>
</protein>
<organism evidence="2 3">
    <name type="scientific">Candidatus Woesebacteria bacterium GW2011_GWA1_39_8</name>
    <dbReference type="NCBI Taxonomy" id="1618552"/>
    <lineage>
        <taxon>Bacteria</taxon>
        <taxon>Candidatus Woeseibacteriota</taxon>
    </lineage>
</organism>
<sequence>MLVLGVILVGLLSVSVASAQDSDDYPSIVQKIAEKFNLNEADVQAVFVEDREEHYAEMQARWSERLDDLVNDGKITAEQKQVILDKHEEMHNKMEEWKDLNVEERHEKMHALHDEFKTWAEGPGIDLPLLGPFGRGFMRGFHKGYMMGTNN</sequence>
<comment type="caution">
    <text evidence="2">The sequence shown here is derived from an EMBL/GenBank/DDBJ whole genome shotgun (WGS) entry which is preliminary data.</text>
</comment>
<feature type="chain" id="PRO_5002533946" evidence="1">
    <location>
        <begin position="20"/>
        <end position="151"/>
    </location>
</feature>
<dbReference type="EMBL" id="LBXL01000002">
    <property type="protein sequence ID" value="KKR30771.1"/>
    <property type="molecule type" value="Genomic_DNA"/>
</dbReference>
<dbReference type="Proteomes" id="UP000034793">
    <property type="component" value="Unassembled WGS sequence"/>
</dbReference>
<evidence type="ECO:0000313" key="2">
    <source>
        <dbReference type="EMBL" id="KKR30771.1"/>
    </source>
</evidence>
<name>A0A0G0Q073_9BACT</name>
<keyword evidence="1" id="KW-0732">Signal</keyword>
<evidence type="ECO:0000313" key="3">
    <source>
        <dbReference type="Proteomes" id="UP000034793"/>
    </source>
</evidence>
<evidence type="ECO:0000256" key="1">
    <source>
        <dbReference type="SAM" id="SignalP"/>
    </source>
</evidence>